<evidence type="ECO:0008006" key="4">
    <source>
        <dbReference type="Google" id="ProtNLM"/>
    </source>
</evidence>
<dbReference type="Proteomes" id="UP000887458">
    <property type="component" value="Unassembled WGS sequence"/>
</dbReference>
<evidence type="ECO:0000313" key="3">
    <source>
        <dbReference type="Proteomes" id="UP000887458"/>
    </source>
</evidence>
<evidence type="ECO:0000256" key="1">
    <source>
        <dbReference type="SAM" id="SignalP"/>
    </source>
</evidence>
<name>A0ABQ8J7F7_DERPT</name>
<reference evidence="2 3" key="2">
    <citation type="journal article" date="2022" name="Mol. Biol. Evol.">
        <title>Comparative Genomics Reveals Insights into the Divergent Evolution of Astigmatic Mites and Household Pest Adaptations.</title>
        <authorList>
            <person name="Xiong Q."/>
            <person name="Wan A.T."/>
            <person name="Liu X."/>
            <person name="Fung C.S."/>
            <person name="Xiao X."/>
            <person name="Malainual N."/>
            <person name="Hou J."/>
            <person name="Wang L."/>
            <person name="Wang M."/>
            <person name="Yang K.Y."/>
            <person name="Cui Y."/>
            <person name="Leung E.L."/>
            <person name="Nong W."/>
            <person name="Shin S.K."/>
            <person name="Au S.W."/>
            <person name="Jeong K.Y."/>
            <person name="Chew F.T."/>
            <person name="Hui J.H."/>
            <person name="Leung T.F."/>
            <person name="Tungtrongchitr A."/>
            <person name="Zhong N."/>
            <person name="Liu Z."/>
            <person name="Tsui S.K."/>
        </authorList>
    </citation>
    <scope>NUCLEOTIDE SEQUENCE [LARGE SCALE GENOMIC DNA]</scope>
    <source>
        <strain evidence="2">Derp</strain>
    </source>
</reference>
<reference evidence="2 3" key="1">
    <citation type="journal article" date="2018" name="J. Allergy Clin. Immunol.">
        <title>High-quality assembly of Dermatophagoides pteronyssinus genome and transcriptome reveals a wide range of novel allergens.</title>
        <authorList>
            <person name="Liu X.Y."/>
            <person name="Yang K.Y."/>
            <person name="Wang M.Q."/>
            <person name="Kwok J.S."/>
            <person name="Zeng X."/>
            <person name="Yang Z."/>
            <person name="Xiao X.J."/>
            <person name="Lau C.P."/>
            <person name="Li Y."/>
            <person name="Huang Z.M."/>
            <person name="Ba J.G."/>
            <person name="Yim A.K."/>
            <person name="Ouyang C.Y."/>
            <person name="Ngai S.M."/>
            <person name="Chan T.F."/>
            <person name="Leung E.L."/>
            <person name="Liu L."/>
            <person name="Liu Z.G."/>
            <person name="Tsui S.K."/>
        </authorList>
    </citation>
    <scope>NUCLEOTIDE SEQUENCE [LARGE SCALE GENOMIC DNA]</scope>
    <source>
        <strain evidence="2">Derp</strain>
    </source>
</reference>
<proteinExistence type="predicted"/>
<comment type="caution">
    <text evidence="2">The sequence shown here is derived from an EMBL/GenBank/DDBJ whole genome shotgun (WGS) entry which is preliminary data.</text>
</comment>
<protein>
    <recommendedName>
        <fullName evidence="4">Secreted protein</fullName>
    </recommendedName>
</protein>
<gene>
    <name evidence="2" type="ORF">DERP_010202</name>
</gene>
<keyword evidence="1" id="KW-0732">Signal</keyword>
<feature type="signal peptide" evidence="1">
    <location>
        <begin position="1"/>
        <end position="18"/>
    </location>
</feature>
<evidence type="ECO:0000313" key="2">
    <source>
        <dbReference type="EMBL" id="KAH9418335.1"/>
    </source>
</evidence>
<accession>A0ABQ8J7F7</accession>
<sequence>MITIVNLFFFFDFFFTTSDTTSTTSGNKTNFTTGTCITTYTRPAFKIGLSIRPPPAMIPTIARLDDCITFLAPDGSLIRVF</sequence>
<organism evidence="2 3">
    <name type="scientific">Dermatophagoides pteronyssinus</name>
    <name type="common">European house dust mite</name>
    <dbReference type="NCBI Taxonomy" id="6956"/>
    <lineage>
        <taxon>Eukaryota</taxon>
        <taxon>Metazoa</taxon>
        <taxon>Ecdysozoa</taxon>
        <taxon>Arthropoda</taxon>
        <taxon>Chelicerata</taxon>
        <taxon>Arachnida</taxon>
        <taxon>Acari</taxon>
        <taxon>Acariformes</taxon>
        <taxon>Sarcoptiformes</taxon>
        <taxon>Astigmata</taxon>
        <taxon>Psoroptidia</taxon>
        <taxon>Analgoidea</taxon>
        <taxon>Pyroglyphidae</taxon>
        <taxon>Dermatophagoidinae</taxon>
        <taxon>Dermatophagoides</taxon>
    </lineage>
</organism>
<feature type="chain" id="PRO_5045088983" description="Secreted protein" evidence="1">
    <location>
        <begin position="19"/>
        <end position="81"/>
    </location>
</feature>
<keyword evidence="3" id="KW-1185">Reference proteome</keyword>
<dbReference type="EMBL" id="NJHN03000064">
    <property type="protein sequence ID" value="KAH9418335.1"/>
    <property type="molecule type" value="Genomic_DNA"/>
</dbReference>